<keyword evidence="3" id="KW-1185">Reference proteome</keyword>
<dbReference type="EMBL" id="UZAI01000043">
    <property type="protein sequence ID" value="VDO47244.1"/>
    <property type="molecule type" value="Genomic_DNA"/>
</dbReference>
<accession>A0A183L8X0</accession>
<evidence type="ECO:0000256" key="1">
    <source>
        <dbReference type="SAM" id="MobiDB-lite"/>
    </source>
</evidence>
<reference evidence="2 3" key="1">
    <citation type="submission" date="2018-11" db="EMBL/GenBank/DDBJ databases">
        <authorList>
            <consortium name="Pathogen Informatics"/>
        </authorList>
    </citation>
    <scope>NUCLEOTIDE SEQUENCE [LARGE SCALE GENOMIC DNA]</scope>
    <source>
        <strain evidence="2 3">Zambia</strain>
    </source>
</reference>
<organism evidence="2 3">
    <name type="scientific">Schistosoma margrebowiei</name>
    <dbReference type="NCBI Taxonomy" id="48269"/>
    <lineage>
        <taxon>Eukaryota</taxon>
        <taxon>Metazoa</taxon>
        <taxon>Spiralia</taxon>
        <taxon>Lophotrochozoa</taxon>
        <taxon>Platyhelminthes</taxon>
        <taxon>Trematoda</taxon>
        <taxon>Digenea</taxon>
        <taxon>Strigeidida</taxon>
        <taxon>Schistosomatoidea</taxon>
        <taxon>Schistosomatidae</taxon>
        <taxon>Schistosoma</taxon>
    </lineage>
</organism>
<dbReference type="AlphaFoldDB" id="A0A183L8X0"/>
<feature type="region of interest" description="Disordered" evidence="1">
    <location>
        <begin position="54"/>
        <end position="91"/>
    </location>
</feature>
<evidence type="ECO:0000313" key="2">
    <source>
        <dbReference type="EMBL" id="VDO47244.1"/>
    </source>
</evidence>
<evidence type="ECO:0000313" key="3">
    <source>
        <dbReference type="Proteomes" id="UP000277204"/>
    </source>
</evidence>
<proteinExistence type="predicted"/>
<sequence length="91" mass="10045">MSKHFYCMRRKFVEPLKLSSRRCKCLLTAVYAKYFESIDQTLSVTTTTTTAAAAATTTTTTTMGENNSDSGGARNQGELLEVDSTHIEELI</sequence>
<name>A0A183L8X0_9TREM</name>
<dbReference type="Proteomes" id="UP000277204">
    <property type="component" value="Unassembled WGS sequence"/>
</dbReference>
<gene>
    <name evidence="2" type="ORF">SMRZ_LOCUS245</name>
</gene>
<protein>
    <submittedName>
        <fullName evidence="2">Uncharacterized protein</fullName>
    </submittedName>
</protein>